<dbReference type="SUPFAM" id="SSF52343">
    <property type="entry name" value="Ferredoxin reductase-like, C-terminal NADP-linked domain"/>
    <property type="match status" value="1"/>
</dbReference>
<name>A0A4U6QKX0_9ACTN</name>
<evidence type="ECO:0000256" key="9">
    <source>
        <dbReference type="ARBA" id="ARBA00023002"/>
    </source>
</evidence>
<dbReference type="PROSITE" id="PS51384">
    <property type="entry name" value="FAD_FR"/>
    <property type="match status" value="1"/>
</dbReference>
<dbReference type="OrthoDB" id="9801223at2"/>
<dbReference type="Gene3D" id="2.40.30.10">
    <property type="entry name" value="Translation factors"/>
    <property type="match status" value="1"/>
</dbReference>
<evidence type="ECO:0000256" key="10">
    <source>
        <dbReference type="ARBA" id="ARBA00023004"/>
    </source>
</evidence>
<keyword evidence="6" id="KW-0479">Metal-binding</keyword>
<keyword evidence="5" id="KW-0001">2Fe-2S</keyword>
<dbReference type="InterPro" id="IPR017927">
    <property type="entry name" value="FAD-bd_FR_type"/>
</dbReference>
<accession>A0A4U6QKX0</accession>
<reference evidence="16 17" key="1">
    <citation type="submission" date="2019-05" db="EMBL/GenBank/DDBJ databases">
        <title>Nakamurella sp. N5BH11, whole genome shotgun sequence.</title>
        <authorList>
            <person name="Tuo L."/>
        </authorList>
    </citation>
    <scope>NUCLEOTIDE SEQUENCE [LARGE SCALE GENOMIC DNA]</scope>
    <source>
        <strain evidence="16 17">N5BH11</strain>
    </source>
</reference>
<dbReference type="InterPro" id="IPR050415">
    <property type="entry name" value="MRET"/>
</dbReference>
<keyword evidence="3" id="KW-0285">Flavoprotein</keyword>
<dbReference type="GO" id="GO:0046872">
    <property type="term" value="F:metal ion binding"/>
    <property type="evidence" value="ECO:0007669"/>
    <property type="project" value="UniProtKB-KW"/>
</dbReference>
<evidence type="ECO:0000256" key="2">
    <source>
        <dbReference type="ARBA" id="ARBA00004141"/>
    </source>
</evidence>
<evidence type="ECO:0000256" key="11">
    <source>
        <dbReference type="ARBA" id="ARBA00023014"/>
    </source>
</evidence>
<evidence type="ECO:0000256" key="8">
    <source>
        <dbReference type="ARBA" id="ARBA00022989"/>
    </source>
</evidence>
<feature type="transmembrane region" description="Helical" evidence="14">
    <location>
        <begin position="61"/>
        <end position="78"/>
    </location>
</feature>
<feature type="region of interest" description="Disordered" evidence="13">
    <location>
        <begin position="1"/>
        <end position="31"/>
    </location>
</feature>
<dbReference type="Pfam" id="PF01794">
    <property type="entry name" value="Ferric_reduct"/>
    <property type="match status" value="1"/>
</dbReference>
<keyword evidence="4 14" id="KW-0812">Transmembrane</keyword>
<feature type="domain" description="FAD-binding FR-type" evidence="15">
    <location>
        <begin position="266"/>
        <end position="365"/>
    </location>
</feature>
<evidence type="ECO:0000256" key="13">
    <source>
        <dbReference type="SAM" id="MobiDB-lite"/>
    </source>
</evidence>
<keyword evidence="7" id="KW-0274">FAD</keyword>
<feature type="transmembrane region" description="Helical" evidence="14">
    <location>
        <begin position="177"/>
        <end position="196"/>
    </location>
</feature>
<keyword evidence="11" id="KW-0411">Iron-sulfur</keyword>
<dbReference type="RefSeq" id="WP_137448075.1">
    <property type="nucleotide sequence ID" value="NZ_SZZH01000001.1"/>
</dbReference>
<dbReference type="SUPFAM" id="SSF63380">
    <property type="entry name" value="Riboflavin synthase domain-like"/>
    <property type="match status" value="1"/>
</dbReference>
<dbReference type="Gene3D" id="3.40.50.80">
    <property type="entry name" value="Nucleotide-binding domain of ferredoxin-NADP reductase (FNR) module"/>
    <property type="match status" value="1"/>
</dbReference>
<feature type="transmembrane region" description="Helical" evidence="14">
    <location>
        <begin position="136"/>
        <end position="157"/>
    </location>
</feature>
<comment type="caution">
    <text evidence="16">The sequence shown here is derived from an EMBL/GenBank/DDBJ whole genome shotgun (WGS) entry which is preliminary data.</text>
</comment>
<dbReference type="GO" id="GO:0016020">
    <property type="term" value="C:membrane"/>
    <property type="evidence" value="ECO:0007669"/>
    <property type="project" value="UniProtKB-SubCell"/>
</dbReference>
<evidence type="ECO:0000256" key="7">
    <source>
        <dbReference type="ARBA" id="ARBA00022827"/>
    </source>
</evidence>
<feature type="transmembrane region" description="Helical" evidence="14">
    <location>
        <begin position="240"/>
        <end position="261"/>
    </location>
</feature>
<dbReference type="EMBL" id="SZZH01000001">
    <property type="protein sequence ID" value="TKV60772.1"/>
    <property type="molecule type" value="Genomic_DNA"/>
</dbReference>
<gene>
    <name evidence="16" type="ORF">FDO65_03595</name>
</gene>
<evidence type="ECO:0000256" key="1">
    <source>
        <dbReference type="ARBA" id="ARBA00001974"/>
    </source>
</evidence>
<keyword evidence="8 14" id="KW-1133">Transmembrane helix</keyword>
<feature type="transmembrane region" description="Helical" evidence="14">
    <location>
        <begin position="98"/>
        <end position="116"/>
    </location>
</feature>
<protein>
    <submittedName>
        <fullName evidence="16">Oxidoreductase</fullName>
    </submittedName>
</protein>
<evidence type="ECO:0000256" key="14">
    <source>
        <dbReference type="SAM" id="Phobius"/>
    </source>
</evidence>
<dbReference type="GO" id="GO:0016491">
    <property type="term" value="F:oxidoreductase activity"/>
    <property type="evidence" value="ECO:0007669"/>
    <property type="project" value="UniProtKB-KW"/>
</dbReference>
<dbReference type="InterPro" id="IPR013130">
    <property type="entry name" value="Fe3_Rdtase_TM_dom"/>
</dbReference>
<dbReference type="GO" id="GO:0051537">
    <property type="term" value="F:2 iron, 2 sulfur cluster binding"/>
    <property type="evidence" value="ECO:0007669"/>
    <property type="project" value="UniProtKB-KW"/>
</dbReference>
<dbReference type="PANTHER" id="PTHR47354:SF8">
    <property type="entry name" value="1,2-PHENYLACETYL-COA EPOXIDASE, SUBUNIT E"/>
    <property type="match status" value="1"/>
</dbReference>
<dbReference type="AlphaFoldDB" id="A0A4U6QKX0"/>
<evidence type="ECO:0000256" key="5">
    <source>
        <dbReference type="ARBA" id="ARBA00022714"/>
    </source>
</evidence>
<dbReference type="GO" id="GO:0050660">
    <property type="term" value="F:flavin adenine dinucleotide binding"/>
    <property type="evidence" value="ECO:0007669"/>
    <property type="project" value="TreeGrafter"/>
</dbReference>
<evidence type="ECO:0000256" key="6">
    <source>
        <dbReference type="ARBA" id="ARBA00022723"/>
    </source>
</evidence>
<keyword evidence="12 14" id="KW-0472">Membrane</keyword>
<dbReference type="Proteomes" id="UP000306985">
    <property type="component" value="Unassembled WGS sequence"/>
</dbReference>
<evidence type="ECO:0000259" key="15">
    <source>
        <dbReference type="PROSITE" id="PS51384"/>
    </source>
</evidence>
<keyword evidence="10" id="KW-0408">Iron</keyword>
<evidence type="ECO:0000313" key="16">
    <source>
        <dbReference type="EMBL" id="TKV60772.1"/>
    </source>
</evidence>
<dbReference type="InterPro" id="IPR017938">
    <property type="entry name" value="Riboflavin_synthase-like_b-brl"/>
</dbReference>
<sequence>MSVRPFASPPLTPAASTATFPPSPAPAGVTVRSPTVWGEGRSLRPSVDTTRARRDALVRRLVVAALVGATGLVIWWWATGGGIRDLHGWVSGLDSAGRLTGLVSAVLLLFQVLAMARIPLVERAFGQERLARGHRLLGFTSFTLMFAHLGLITWGYAGGRLLSTPGTAWELTVDDPGMLIAVAGTACLVMVVVTSVKAARRRLRYESWHLLHLYAYLGVGLALPHQLWTGQEFTSSPGRVVFWWGLWIAATLAILVWRVGLPLVRSARYGLRVTEVVTEGPGVVSVHLSGREQGPRPEAGQFFTFRFLSGRGWTRAHPYSLSAAPVDGRLRFTARIVGDGTAALAALRPGTRVLVEGPHGRLSARARTRPRVALIGAGVGVAPLRALAEALPYAPGDAVLIYRFTDQPLFARELRALADHRGLQVVYLPGIRRSPDSWLGAGVPPIDDAAALRTLVPDIADRDVFACGPDAWATSLRRSAVAAGLPAGRFHTETFGW</sequence>
<comment type="subcellular location">
    <subcellularLocation>
        <location evidence="2">Membrane</location>
        <topology evidence="2">Multi-pass membrane protein</topology>
    </subcellularLocation>
</comment>
<organism evidence="16 17">
    <name type="scientific">Nakamurella flava</name>
    <dbReference type="NCBI Taxonomy" id="2576308"/>
    <lineage>
        <taxon>Bacteria</taxon>
        <taxon>Bacillati</taxon>
        <taxon>Actinomycetota</taxon>
        <taxon>Actinomycetes</taxon>
        <taxon>Nakamurellales</taxon>
        <taxon>Nakamurellaceae</taxon>
        <taxon>Nakamurella</taxon>
    </lineage>
</organism>
<keyword evidence="9" id="KW-0560">Oxidoreductase</keyword>
<comment type="cofactor">
    <cofactor evidence="1">
        <name>FAD</name>
        <dbReference type="ChEBI" id="CHEBI:57692"/>
    </cofactor>
</comment>
<dbReference type="InterPro" id="IPR039261">
    <property type="entry name" value="FNR_nucleotide-bd"/>
</dbReference>
<proteinExistence type="predicted"/>
<evidence type="ECO:0000256" key="3">
    <source>
        <dbReference type="ARBA" id="ARBA00022630"/>
    </source>
</evidence>
<evidence type="ECO:0000256" key="4">
    <source>
        <dbReference type="ARBA" id="ARBA00022692"/>
    </source>
</evidence>
<keyword evidence="17" id="KW-1185">Reference proteome</keyword>
<dbReference type="PANTHER" id="PTHR47354">
    <property type="entry name" value="NADH OXIDOREDUCTASE HCR"/>
    <property type="match status" value="1"/>
</dbReference>
<evidence type="ECO:0000256" key="12">
    <source>
        <dbReference type="ARBA" id="ARBA00023136"/>
    </source>
</evidence>
<feature type="transmembrane region" description="Helical" evidence="14">
    <location>
        <begin position="208"/>
        <end position="228"/>
    </location>
</feature>
<evidence type="ECO:0000313" key="17">
    <source>
        <dbReference type="Proteomes" id="UP000306985"/>
    </source>
</evidence>